<protein>
    <submittedName>
        <fullName evidence="1">Uncharacterized protein</fullName>
    </submittedName>
</protein>
<comment type="caution">
    <text evidence="1">The sequence shown here is derived from an EMBL/GenBank/DDBJ whole genome shotgun (WGS) entry which is preliminary data.</text>
</comment>
<dbReference type="Proteomes" id="UP000267368">
    <property type="component" value="Unassembled WGS sequence"/>
</dbReference>
<dbReference type="AlphaFoldDB" id="A0A3N0AGE9"/>
<organism evidence="1 2">
    <name type="scientific">Slackia faecicanis</name>
    <dbReference type="NCBI Taxonomy" id="255723"/>
    <lineage>
        <taxon>Bacteria</taxon>
        <taxon>Bacillati</taxon>
        <taxon>Actinomycetota</taxon>
        <taxon>Coriobacteriia</taxon>
        <taxon>Eggerthellales</taxon>
        <taxon>Eggerthellaceae</taxon>
        <taxon>Slackia</taxon>
    </lineage>
</organism>
<keyword evidence="2" id="KW-1185">Reference proteome</keyword>
<sequence length="145" mass="16626">MSSFVCSDYTVLAIVEGMRNHGIIEKTRRDSIDMAEALRVVNEHMTYRRWCVGDRNHTPVTADVRPYSDGEVLAAIQCYLYQIETGEAMDFDFITIVSAVKMLRGKILEGDGFRKGKDGYQEFVDDGYGGYWQNIAEVYEWDLTE</sequence>
<dbReference type="RefSeq" id="WP_123197923.1">
    <property type="nucleotide sequence ID" value="NZ_QICB01000002.1"/>
</dbReference>
<dbReference type="EMBL" id="QICB01000002">
    <property type="protein sequence ID" value="RNL20824.1"/>
    <property type="molecule type" value="Genomic_DNA"/>
</dbReference>
<dbReference type="OrthoDB" id="9867934at2"/>
<reference evidence="2" key="1">
    <citation type="submission" date="2018-05" db="EMBL/GenBank/DDBJ databases">
        <title>Genome Sequencing of selected type strains of the family Eggerthellaceae.</title>
        <authorList>
            <person name="Danylec N."/>
            <person name="Stoll D.A."/>
            <person name="Doetsch A."/>
            <person name="Huch M."/>
        </authorList>
    </citation>
    <scope>NUCLEOTIDE SEQUENCE [LARGE SCALE GENOMIC DNA]</scope>
    <source>
        <strain evidence="2">DSM 17537</strain>
    </source>
</reference>
<evidence type="ECO:0000313" key="1">
    <source>
        <dbReference type="EMBL" id="RNL20824.1"/>
    </source>
</evidence>
<evidence type="ECO:0000313" key="2">
    <source>
        <dbReference type="Proteomes" id="UP000267368"/>
    </source>
</evidence>
<accession>A0A3N0AGE9</accession>
<proteinExistence type="predicted"/>
<gene>
    <name evidence="1" type="ORF">DMP07_04400</name>
</gene>
<name>A0A3N0AGE9_9ACTN</name>